<dbReference type="AlphaFoldDB" id="A0AAP2DZ32"/>
<keyword evidence="7" id="KW-1185">Reference proteome</keyword>
<evidence type="ECO:0000313" key="6">
    <source>
        <dbReference type="EMBL" id="MBT1710018.1"/>
    </source>
</evidence>
<comment type="similarity">
    <text evidence="1 4">Belongs to the short-chain dehydrogenases/reductases (SDR) family.</text>
</comment>
<dbReference type="PANTHER" id="PTHR43490">
    <property type="entry name" value="(+)-NEOMENTHOL DEHYDROGENASE"/>
    <property type="match status" value="1"/>
</dbReference>
<gene>
    <name evidence="6" type="ORF">KK062_17360</name>
</gene>
<evidence type="ECO:0000256" key="4">
    <source>
        <dbReference type="RuleBase" id="RU000363"/>
    </source>
</evidence>
<keyword evidence="2" id="KW-0521">NADP</keyword>
<dbReference type="CDD" id="cd05324">
    <property type="entry name" value="carb_red_PTCR-like_SDR_c"/>
    <property type="match status" value="1"/>
</dbReference>
<evidence type="ECO:0000313" key="7">
    <source>
        <dbReference type="Proteomes" id="UP001319080"/>
    </source>
</evidence>
<evidence type="ECO:0000256" key="2">
    <source>
        <dbReference type="ARBA" id="ARBA00022857"/>
    </source>
</evidence>
<dbReference type="GO" id="GO:0016616">
    <property type="term" value="F:oxidoreductase activity, acting on the CH-OH group of donors, NAD or NADP as acceptor"/>
    <property type="evidence" value="ECO:0007669"/>
    <property type="project" value="InterPro"/>
</dbReference>
<protein>
    <submittedName>
        <fullName evidence="6">SDR family oxidoreductase</fullName>
    </submittedName>
</protein>
<dbReference type="InterPro" id="IPR045313">
    <property type="entry name" value="CBR1-like"/>
</dbReference>
<dbReference type="PRINTS" id="PR00081">
    <property type="entry name" value="GDHRDH"/>
</dbReference>
<dbReference type="Gene3D" id="3.40.50.720">
    <property type="entry name" value="NAD(P)-binding Rossmann-like Domain"/>
    <property type="match status" value="1"/>
</dbReference>
<organism evidence="6 7">
    <name type="scientific">Dawidia cretensis</name>
    <dbReference type="NCBI Taxonomy" id="2782350"/>
    <lineage>
        <taxon>Bacteria</taxon>
        <taxon>Pseudomonadati</taxon>
        <taxon>Bacteroidota</taxon>
        <taxon>Cytophagia</taxon>
        <taxon>Cytophagales</taxon>
        <taxon>Chryseotaleaceae</taxon>
        <taxon>Dawidia</taxon>
    </lineage>
</organism>
<feature type="compositionally biased region" description="Polar residues" evidence="5">
    <location>
        <begin position="230"/>
        <end position="245"/>
    </location>
</feature>
<dbReference type="Proteomes" id="UP001319080">
    <property type="component" value="Unassembled WGS sequence"/>
</dbReference>
<sequence>MKTVLITGANKSIGFETARQLLQQGYYVYLGCRDLQKGQQAVDQLKSEGLQHIEPIIIDVDALDSIQEARKILGTKTKSLDVLINNAGISGSFPQTSLDTDPKVFRQVFETNFFGAINTTQAFIDLLRQSPEPRIVNVTSGLGSLTLHNDPTWKYYHVKGAAYTSSKAALNAYTIVLAYDLRDTAFKVNVVDPGYTATDFNHHSGPGTVPDAAARVVKAATFGPDGPTGQFFSDDNSPETGISPW</sequence>
<dbReference type="PANTHER" id="PTHR43490:SF99">
    <property type="entry name" value="SHORT-CHAIN DEHYDROGENASE_REDUCTASE"/>
    <property type="match status" value="1"/>
</dbReference>
<evidence type="ECO:0000256" key="1">
    <source>
        <dbReference type="ARBA" id="ARBA00006484"/>
    </source>
</evidence>
<dbReference type="InterPro" id="IPR020904">
    <property type="entry name" value="Sc_DH/Rdtase_CS"/>
</dbReference>
<accession>A0AAP2DZ32</accession>
<dbReference type="SUPFAM" id="SSF51735">
    <property type="entry name" value="NAD(P)-binding Rossmann-fold domains"/>
    <property type="match status" value="1"/>
</dbReference>
<reference evidence="6 7" key="1">
    <citation type="submission" date="2021-05" db="EMBL/GenBank/DDBJ databases">
        <title>A Polyphasic approach of four new species of the genus Ohtaekwangia: Ohtaekwangia histidinii sp. nov., Ohtaekwangia cretensis sp. nov., Ohtaekwangia indiensis sp. nov., Ohtaekwangia reichenbachii sp. nov. from diverse environment.</title>
        <authorList>
            <person name="Octaviana S."/>
        </authorList>
    </citation>
    <scope>NUCLEOTIDE SEQUENCE [LARGE SCALE GENOMIC DNA]</scope>
    <source>
        <strain evidence="6 7">PWU5</strain>
    </source>
</reference>
<dbReference type="InterPro" id="IPR036291">
    <property type="entry name" value="NAD(P)-bd_dom_sf"/>
</dbReference>
<proteinExistence type="inferred from homology"/>
<dbReference type="PRINTS" id="PR00080">
    <property type="entry name" value="SDRFAMILY"/>
</dbReference>
<dbReference type="PROSITE" id="PS00061">
    <property type="entry name" value="ADH_SHORT"/>
    <property type="match status" value="1"/>
</dbReference>
<evidence type="ECO:0000256" key="5">
    <source>
        <dbReference type="SAM" id="MobiDB-lite"/>
    </source>
</evidence>
<dbReference type="EMBL" id="JAHESE010000018">
    <property type="protein sequence ID" value="MBT1710018.1"/>
    <property type="molecule type" value="Genomic_DNA"/>
</dbReference>
<evidence type="ECO:0000256" key="3">
    <source>
        <dbReference type="ARBA" id="ARBA00023002"/>
    </source>
</evidence>
<name>A0AAP2DZ32_9BACT</name>
<dbReference type="Pfam" id="PF00106">
    <property type="entry name" value="adh_short"/>
    <property type="match status" value="1"/>
</dbReference>
<dbReference type="InterPro" id="IPR002347">
    <property type="entry name" value="SDR_fam"/>
</dbReference>
<feature type="region of interest" description="Disordered" evidence="5">
    <location>
        <begin position="225"/>
        <end position="245"/>
    </location>
</feature>
<comment type="caution">
    <text evidence="6">The sequence shown here is derived from an EMBL/GenBank/DDBJ whole genome shotgun (WGS) entry which is preliminary data.</text>
</comment>
<dbReference type="RefSeq" id="WP_254085595.1">
    <property type="nucleotide sequence ID" value="NZ_JAHESE010000018.1"/>
</dbReference>
<keyword evidence="3" id="KW-0560">Oxidoreductase</keyword>